<dbReference type="InterPro" id="IPR050638">
    <property type="entry name" value="AA-Vitamin_Transporters"/>
</dbReference>
<keyword evidence="7" id="KW-1185">Reference proteome</keyword>
<organism evidence="6 7">
    <name type="scientific">Pseudorhodoplanes sinuspersici</name>
    <dbReference type="NCBI Taxonomy" id="1235591"/>
    <lineage>
        <taxon>Bacteria</taxon>
        <taxon>Pseudomonadati</taxon>
        <taxon>Pseudomonadota</taxon>
        <taxon>Alphaproteobacteria</taxon>
        <taxon>Hyphomicrobiales</taxon>
        <taxon>Pseudorhodoplanes</taxon>
    </lineage>
</organism>
<dbReference type="InterPro" id="IPR000620">
    <property type="entry name" value="EamA_dom"/>
</dbReference>
<comment type="subcellular location">
    <subcellularLocation>
        <location evidence="1">Membrane</location>
        <topology evidence="1">Multi-pass membrane protein</topology>
    </subcellularLocation>
</comment>
<dbReference type="KEGG" id="psin:CAK95_08620"/>
<dbReference type="PANTHER" id="PTHR32322:SF2">
    <property type="entry name" value="EAMA DOMAIN-CONTAINING PROTEIN"/>
    <property type="match status" value="1"/>
</dbReference>
<evidence type="ECO:0000256" key="3">
    <source>
        <dbReference type="ARBA" id="ARBA00022692"/>
    </source>
</evidence>
<name>A0A1W6ZPA1_9HYPH</name>
<keyword evidence="3" id="KW-0812">Transmembrane</keyword>
<dbReference type="GO" id="GO:0016020">
    <property type="term" value="C:membrane"/>
    <property type="evidence" value="ECO:0007669"/>
    <property type="project" value="UniProtKB-SubCell"/>
</dbReference>
<evidence type="ECO:0000256" key="1">
    <source>
        <dbReference type="ARBA" id="ARBA00004141"/>
    </source>
</evidence>
<reference evidence="6 7" key="1">
    <citation type="submission" date="2017-05" db="EMBL/GenBank/DDBJ databases">
        <title>Full genome sequence of Pseudorhodoplanes sinuspersici.</title>
        <authorList>
            <person name="Dastgheib S.M.M."/>
            <person name="Shavandi M."/>
            <person name="Tirandaz H."/>
        </authorList>
    </citation>
    <scope>NUCLEOTIDE SEQUENCE [LARGE SCALE GENOMIC DNA]</scope>
    <source>
        <strain evidence="6 7">RIPI110</strain>
    </source>
</reference>
<dbReference type="STRING" id="1235591.CAK95_08620"/>
<evidence type="ECO:0000313" key="7">
    <source>
        <dbReference type="Proteomes" id="UP000194137"/>
    </source>
</evidence>
<accession>A0A1W6ZPA1</accession>
<evidence type="ECO:0000256" key="5">
    <source>
        <dbReference type="ARBA" id="ARBA00023136"/>
    </source>
</evidence>
<gene>
    <name evidence="6" type="ORF">CAK95_08620</name>
</gene>
<dbReference type="RefSeq" id="WP_086087550.1">
    <property type="nucleotide sequence ID" value="NZ_CP021112.1"/>
</dbReference>
<dbReference type="OrthoDB" id="7743310at2"/>
<keyword evidence="5" id="KW-0472">Membrane</keyword>
<dbReference type="InterPro" id="IPR037185">
    <property type="entry name" value="EmrE-like"/>
</dbReference>
<evidence type="ECO:0000256" key="4">
    <source>
        <dbReference type="ARBA" id="ARBA00022989"/>
    </source>
</evidence>
<evidence type="ECO:0000256" key="2">
    <source>
        <dbReference type="ARBA" id="ARBA00007362"/>
    </source>
</evidence>
<dbReference type="PANTHER" id="PTHR32322">
    <property type="entry name" value="INNER MEMBRANE TRANSPORTER"/>
    <property type="match status" value="1"/>
</dbReference>
<evidence type="ECO:0000313" key="6">
    <source>
        <dbReference type="EMBL" id="ARP99142.1"/>
    </source>
</evidence>
<protein>
    <submittedName>
        <fullName evidence="6">Uncharacterized protein</fullName>
    </submittedName>
</protein>
<dbReference type="EMBL" id="CP021112">
    <property type="protein sequence ID" value="ARP99142.1"/>
    <property type="molecule type" value="Genomic_DNA"/>
</dbReference>
<dbReference type="Proteomes" id="UP000194137">
    <property type="component" value="Chromosome"/>
</dbReference>
<keyword evidence="4" id="KW-1133">Transmembrane helix</keyword>
<dbReference type="Pfam" id="PF00892">
    <property type="entry name" value="EamA"/>
    <property type="match status" value="2"/>
</dbReference>
<dbReference type="SUPFAM" id="SSF103481">
    <property type="entry name" value="Multidrug resistance efflux transporter EmrE"/>
    <property type="match status" value="2"/>
</dbReference>
<dbReference type="AlphaFoldDB" id="A0A1W6ZPA1"/>
<comment type="similarity">
    <text evidence="2">Belongs to the EamA transporter family.</text>
</comment>
<sequence length="299" mass="30673">MQDSSSHAGLSATTVGTLCGIAAATCWALGLVVAKHGIAIGLAPTDLAFHRFVWSGLLLLPMMARVGFADLGGVGWWRGLVILVLAGPLQAIASYSGFFFAPLGHGAVIHPASAALGGLLLAYLVLGEQLSGSRIIGVIGIILGLAVLAGEAVTTIGGNAWTGDLLFATAGLMWAVFTTCLRKWRTSGIMAARIVGTLSLLIYAPLHAVLFGFDQMISVGLTENLIQIAVQGIFSGLLALYLFGRAVTALGAGRASTFPALVPALTVLIGFLILGEVPTIAQLAGLAIVGVGFRFALKP</sequence>
<proteinExistence type="inferred from homology"/>